<keyword evidence="7" id="KW-1185">Reference proteome</keyword>
<proteinExistence type="inferred from homology"/>
<dbReference type="InterPro" id="IPR058163">
    <property type="entry name" value="LysR-type_TF_proteobact-type"/>
</dbReference>
<name>A0A1E5CMP5_9VIBR</name>
<evidence type="ECO:0000256" key="4">
    <source>
        <dbReference type="ARBA" id="ARBA00023163"/>
    </source>
</evidence>
<keyword evidence="3" id="KW-0238">DNA-binding</keyword>
<evidence type="ECO:0000256" key="1">
    <source>
        <dbReference type="ARBA" id="ARBA00009437"/>
    </source>
</evidence>
<dbReference type="EMBL" id="AJYW02000299">
    <property type="protein sequence ID" value="OEE71083.1"/>
    <property type="molecule type" value="Genomic_DNA"/>
</dbReference>
<dbReference type="Proteomes" id="UP000094165">
    <property type="component" value="Unassembled WGS sequence"/>
</dbReference>
<dbReference type="GO" id="GO:0003700">
    <property type="term" value="F:DNA-binding transcription factor activity"/>
    <property type="evidence" value="ECO:0007669"/>
    <property type="project" value="InterPro"/>
</dbReference>
<dbReference type="InterPro" id="IPR036388">
    <property type="entry name" value="WH-like_DNA-bd_sf"/>
</dbReference>
<dbReference type="RefSeq" id="WP_029203236.1">
    <property type="nucleotide sequence ID" value="NZ_AJYW02000299.1"/>
</dbReference>
<sequence length="315" mass="36673">MTPYPNLPYSHKSLKVFEAVARLTSFTLAAKELHVTQSAVSRQIKLLEDEAKVSLIVRRHRSIELTLQGRELQVLLEKHYQSLESLIASWQHNKQKKIVIKAALSYATRSLIPKIQRLNEKYPDHEIVIIPSMEEDESLESTDYDLLIFNTRVGNRYKNRVDIQYLREEYMAPVCAQNLTTTQNDINSITTMPRLHPTLDHQDWKSWLKKSGHNDTRKVRNTTFFTLDLALSACLSGQGVTVTDLLLVLPELEREYLICPEHVQVQHSAWQYFCYSRSQSSIVDDLVEWIKAETEEELNRLNRLANKYGWNKSFK</sequence>
<dbReference type="Gene3D" id="1.10.10.10">
    <property type="entry name" value="Winged helix-like DNA-binding domain superfamily/Winged helix DNA-binding domain"/>
    <property type="match status" value="1"/>
</dbReference>
<dbReference type="InterPro" id="IPR005119">
    <property type="entry name" value="LysR_subst-bd"/>
</dbReference>
<dbReference type="PRINTS" id="PR00039">
    <property type="entry name" value="HTHLYSR"/>
</dbReference>
<evidence type="ECO:0000259" key="5">
    <source>
        <dbReference type="PROSITE" id="PS50931"/>
    </source>
</evidence>
<evidence type="ECO:0000256" key="2">
    <source>
        <dbReference type="ARBA" id="ARBA00023015"/>
    </source>
</evidence>
<dbReference type="Pfam" id="PF03466">
    <property type="entry name" value="LysR_substrate"/>
    <property type="match status" value="1"/>
</dbReference>
<keyword evidence="2" id="KW-0805">Transcription regulation</keyword>
<dbReference type="Gene3D" id="3.40.190.10">
    <property type="entry name" value="Periplasmic binding protein-like II"/>
    <property type="match status" value="2"/>
</dbReference>
<dbReference type="GO" id="GO:0006351">
    <property type="term" value="P:DNA-templated transcription"/>
    <property type="evidence" value="ECO:0007669"/>
    <property type="project" value="TreeGrafter"/>
</dbReference>
<dbReference type="PANTHER" id="PTHR30537:SF26">
    <property type="entry name" value="GLYCINE CLEAVAGE SYSTEM TRANSCRIPTIONAL ACTIVATOR"/>
    <property type="match status" value="1"/>
</dbReference>
<reference evidence="6 7" key="1">
    <citation type="journal article" date="2012" name="Science">
        <title>Ecological populations of bacteria act as socially cohesive units of antibiotic production and resistance.</title>
        <authorList>
            <person name="Cordero O.X."/>
            <person name="Wildschutte H."/>
            <person name="Kirkup B."/>
            <person name="Proehl S."/>
            <person name="Ngo L."/>
            <person name="Hussain F."/>
            <person name="Le Roux F."/>
            <person name="Mincer T."/>
            <person name="Polz M.F."/>
        </authorList>
    </citation>
    <scope>NUCLEOTIDE SEQUENCE [LARGE SCALE GENOMIC DNA]</scope>
    <source>
        <strain evidence="6 7">FF-238</strain>
    </source>
</reference>
<evidence type="ECO:0000313" key="7">
    <source>
        <dbReference type="Proteomes" id="UP000094165"/>
    </source>
</evidence>
<dbReference type="PANTHER" id="PTHR30537">
    <property type="entry name" value="HTH-TYPE TRANSCRIPTIONAL REGULATOR"/>
    <property type="match status" value="1"/>
</dbReference>
<comment type="caution">
    <text evidence="6">The sequence shown here is derived from an EMBL/GenBank/DDBJ whole genome shotgun (WGS) entry which is preliminary data.</text>
</comment>
<dbReference type="InterPro" id="IPR036390">
    <property type="entry name" value="WH_DNA-bd_sf"/>
</dbReference>
<evidence type="ECO:0000313" key="6">
    <source>
        <dbReference type="EMBL" id="OEE71083.1"/>
    </source>
</evidence>
<comment type="similarity">
    <text evidence="1">Belongs to the LysR transcriptional regulatory family.</text>
</comment>
<protein>
    <submittedName>
        <fullName evidence="6">LysR family transcriptional regulator</fullName>
    </submittedName>
</protein>
<accession>A0A1E5CMP5</accession>
<keyword evidence="4" id="KW-0804">Transcription</keyword>
<dbReference type="AlphaFoldDB" id="A0A1E5CMP5"/>
<gene>
    <name evidence="6" type="ORF">A130_01160</name>
</gene>
<dbReference type="SUPFAM" id="SSF46785">
    <property type="entry name" value="Winged helix' DNA-binding domain"/>
    <property type="match status" value="1"/>
</dbReference>
<organism evidence="6 7">
    <name type="scientific">Vibrio genomosp. F6 str. FF-238</name>
    <dbReference type="NCBI Taxonomy" id="1191298"/>
    <lineage>
        <taxon>Bacteria</taxon>
        <taxon>Pseudomonadati</taxon>
        <taxon>Pseudomonadota</taxon>
        <taxon>Gammaproteobacteria</taxon>
        <taxon>Vibrionales</taxon>
        <taxon>Vibrionaceae</taxon>
        <taxon>Vibrio</taxon>
    </lineage>
</organism>
<feature type="domain" description="HTH lysR-type" evidence="5">
    <location>
        <begin position="12"/>
        <end position="66"/>
    </location>
</feature>
<dbReference type="Pfam" id="PF00126">
    <property type="entry name" value="HTH_1"/>
    <property type="match status" value="1"/>
</dbReference>
<evidence type="ECO:0000256" key="3">
    <source>
        <dbReference type="ARBA" id="ARBA00023125"/>
    </source>
</evidence>
<dbReference type="PROSITE" id="PS50931">
    <property type="entry name" value="HTH_LYSR"/>
    <property type="match status" value="1"/>
</dbReference>
<dbReference type="SUPFAM" id="SSF53850">
    <property type="entry name" value="Periplasmic binding protein-like II"/>
    <property type="match status" value="1"/>
</dbReference>
<dbReference type="InterPro" id="IPR000847">
    <property type="entry name" value="LysR_HTH_N"/>
</dbReference>
<dbReference type="GO" id="GO:0043565">
    <property type="term" value="F:sequence-specific DNA binding"/>
    <property type="evidence" value="ECO:0007669"/>
    <property type="project" value="TreeGrafter"/>
</dbReference>